<feature type="compositionally biased region" description="Basic and acidic residues" evidence="3">
    <location>
        <begin position="759"/>
        <end position="772"/>
    </location>
</feature>
<feature type="compositionally biased region" description="Basic and acidic residues" evidence="3">
    <location>
        <begin position="1585"/>
        <end position="1600"/>
    </location>
</feature>
<feature type="compositionally biased region" description="Acidic residues" evidence="3">
    <location>
        <begin position="734"/>
        <end position="750"/>
    </location>
</feature>
<dbReference type="Gene3D" id="3.30.2410.10">
    <property type="entry name" value="Hect, E3 ligase catalytic domain"/>
    <property type="match status" value="1"/>
</dbReference>
<dbReference type="Proteomes" id="UP001209570">
    <property type="component" value="Unassembled WGS sequence"/>
</dbReference>
<comment type="caution">
    <text evidence="5">The sequence shown here is derived from an EMBL/GenBank/DDBJ whole genome shotgun (WGS) entry which is preliminary data.</text>
</comment>
<feature type="compositionally biased region" description="Acidic residues" evidence="3">
    <location>
        <begin position="1601"/>
        <end position="1614"/>
    </location>
</feature>
<protein>
    <recommendedName>
        <fullName evidence="4">HECT domain-containing protein</fullName>
    </recommendedName>
</protein>
<feature type="domain" description="HECT" evidence="4">
    <location>
        <begin position="1195"/>
        <end position="1462"/>
    </location>
</feature>
<dbReference type="PANTHER" id="PTHR38585">
    <property type="entry name" value="TRANSMEMBRANE PROTEIN"/>
    <property type="match status" value="1"/>
</dbReference>
<dbReference type="SMART" id="SM00119">
    <property type="entry name" value="HECTc"/>
    <property type="match status" value="1"/>
</dbReference>
<dbReference type="PANTHER" id="PTHR38585:SF1">
    <property type="entry name" value="TRANSMEMBRANE PROTEIN"/>
    <property type="match status" value="1"/>
</dbReference>
<evidence type="ECO:0000313" key="6">
    <source>
        <dbReference type="Proteomes" id="UP001209570"/>
    </source>
</evidence>
<keyword evidence="6" id="KW-1185">Reference proteome</keyword>
<dbReference type="Pfam" id="PF00632">
    <property type="entry name" value="HECT"/>
    <property type="match status" value="1"/>
</dbReference>
<dbReference type="InterPro" id="IPR000569">
    <property type="entry name" value="HECT_dom"/>
</dbReference>
<evidence type="ECO:0000313" key="5">
    <source>
        <dbReference type="EMBL" id="KAJ0403679.1"/>
    </source>
</evidence>
<feature type="region of interest" description="Disordered" evidence="3">
    <location>
        <begin position="720"/>
        <end position="778"/>
    </location>
</feature>
<gene>
    <name evidence="5" type="ORF">P43SY_003791</name>
</gene>
<feature type="compositionally biased region" description="Basic and acidic residues" evidence="3">
    <location>
        <begin position="325"/>
        <end position="336"/>
    </location>
</feature>
<dbReference type="InterPro" id="IPR035983">
    <property type="entry name" value="Hect_E3_ubiquitin_ligase"/>
</dbReference>
<feature type="region of interest" description="Disordered" evidence="3">
    <location>
        <begin position="1520"/>
        <end position="1614"/>
    </location>
</feature>
<proteinExistence type="predicted"/>
<feature type="region of interest" description="Disordered" evidence="3">
    <location>
        <begin position="325"/>
        <end position="414"/>
    </location>
</feature>
<sequence length="1614" mass="177104">MGNAASSPPPPSSPSAAMPELMDAAVARLRRQLTSDRSLALYEAFGSHVVDASTGGVLFWLGITGAQLLQRGLRVGSSTRVAPRVIGTIAVASSSAIALHFASLPRELCAQLTDPASPESTSRVQLQRTIVARAQDLRDAPYPIYMLMGVLCFKMLGGRMRSLAPSPYADLGAFHLRKASLPATDDYASAVERGIIQEFGRLFGCHTCGVRKSVIYHADHMPPRKVAKQMNAQWWRRLSGRQVEFRFYPQCGPCSNTQGTVVKRGGTDLRTHASSLRMYHSTGLWLVLLCTGGLYVGGSSFHGRYRPPTPTPEELEQREQGWNDRFFRDTPSEPKRPANRRSGQANAALSPQQQKEKKIRDERQQYGAHTGHRSPPPRDAGERPPPHRRLAPLGETLAPLGLPPSEPESTSSKEEKLRFKVLKAIDARETLLYQLNALVLCTPVLPDALAASRPAEPTANNGLGLPPLKPKAKMALAPAALDRSTANNGPMSNAREATRLAQQLATDLQLTGMQCVEALVEWMLVAGANAAKPPVFLWRGQNYFLKMLHDLDFAGPELGVRGVVLDCFTVRNPLCIRPDQRLGRVLAARAIIDEMVEMATQREALDAGASSGRRPLRSPPPPAHAQRQRPGDTAELPNADDAMRFSPVDEPEAAPSADIMISMANDERDPEDEGEASVGMSPPRDNQLVEPLRDDETEHELVGLLDESLAAVPAPDKDVGEVCGLQQSARSSGDEYDQSFDDAASNDEDTAAVAPAKPSDSDSARDNQREDEEKGEDAVWQTREAALNDIASALSPARTALPLATSSLWSKQHSVETLTSELEQQNSTVLDNSLVGHLTSRQLLQAAHVDRLYDWLRIVASSDAPLHSILWDECIMVADCCSAVVAKRLALAVRNSDSLGSEASLADVLQVARDISEDPELSDVLLWLQRALVILSHISFRIRQHECGVSAVIQVLYPYVVQVKREVLASQWHRVVRWLEQDVFGGRVHMDDVRHLMSASVRCLLLNVAYLRRVLARDGEAKEEDDEEEKGIATPVPKLAIVVDRDDIFESSRRAISTSWLAGGSQPLPYHLYPFFKSSFGEKVVNGERVEEGEGRGPLKEWFSLVMAAATCSWQLVSIDSQQNVEVSLCHNRLTTSSPLSAEMLRSGFKIEWRENDNGLTVASRILNAQTDAQTFSLDRSVGEKELSLRLTDVTVYAPHAALLEYQKATETWWLATNRIASGSDDQQRYEFLGAVVANALLHFCALNVRLHPLLLSLLLDPERSISLDDVRVLDPSLFDALEKMRRMKPSEFGSVLELEGLAPSLSVDEYIAHTLAEHFGPASYVFSQLQAMRRGFQRFYLPIDRQQAGVSGTDLSVVLAAGDNGGDIEIETLFQVSLDPDLTACEPLRRAFWQTVRAFSPALKRKLLKFITGVDTLPQPGTEFLRIEMPFPSLSTADHAKTLLMLPQSHTCDNTLELPHYWRALQWKAESTQQQVTTEQLETELRSLLHGKLTAAIEYSSGYGLDGTSAVPNASLGGLRPAQRAATPSAAHESYDSLDLPALGDDASDPASGLQLQPGNDEFASRNGDMTSVPPLELSAKPPTETERATETSGPKEDESYAENDWEEEEIAG</sequence>
<name>A0AAD5Q7S0_PYTIN</name>
<dbReference type="PROSITE" id="PS50237">
    <property type="entry name" value="HECT"/>
    <property type="match status" value="1"/>
</dbReference>
<evidence type="ECO:0000259" key="4">
    <source>
        <dbReference type="PROSITE" id="PS50237"/>
    </source>
</evidence>
<accession>A0AAD5Q7S0</accession>
<feature type="active site" description="Glycyl thioester intermediate" evidence="2">
    <location>
        <position position="1453"/>
    </location>
</feature>
<evidence type="ECO:0000256" key="3">
    <source>
        <dbReference type="SAM" id="MobiDB-lite"/>
    </source>
</evidence>
<feature type="region of interest" description="Disordered" evidence="3">
    <location>
        <begin position="605"/>
        <end position="689"/>
    </location>
</feature>
<dbReference type="GO" id="GO:0004842">
    <property type="term" value="F:ubiquitin-protein transferase activity"/>
    <property type="evidence" value="ECO:0007669"/>
    <property type="project" value="InterPro"/>
</dbReference>
<keyword evidence="1 2" id="KW-0833">Ubl conjugation pathway</keyword>
<organism evidence="5 6">
    <name type="scientific">Pythium insidiosum</name>
    <name type="common">Pythiosis disease agent</name>
    <dbReference type="NCBI Taxonomy" id="114742"/>
    <lineage>
        <taxon>Eukaryota</taxon>
        <taxon>Sar</taxon>
        <taxon>Stramenopiles</taxon>
        <taxon>Oomycota</taxon>
        <taxon>Peronosporomycetes</taxon>
        <taxon>Pythiales</taxon>
        <taxon>Pythiaceae</taxon>
        <taxon>Pythium</taxon>
    </lineage>
</organism>
<reference evidence="5" key="1">
    <citation type="submission" date="2021-12" db="EMBL/GenBank/DDBJ databases">
        <title>Prjna785345.</title>
        <authorList>
            <person name="Rujirawat T."/>
            <person name="Krajaejun T."/>
        </authorList>
    </citation>
    <scope>NUCLEOTIDE SEQUENCE</scope>
    <source>
        <strain evidence="5">Pi057C3</strain>
    </source>
</reference>
<feature type="compositionally biased region" description="Basic and acidic residues" evidence="3">
    <location>
        <begin position="354"/>
        <end position="364"/>
    </location>
</feature>
<dbReference type="SUPFAM" id="SSF56204">
    <property type="entry name" value="Hect, E3 ligase catalytic domain"/>
    <property type="match status" value="1"/>
</dbReference>
<dbReference type="Gene3D" id="3.90.1750.10">
    <property type="entry name" value="Hect, E3 ligase catalytic domains"/>
    <property type="match status" value="1"/>
</dbReference>
<dbReference type="EMBL" id="JAKCXM010000077">
    <property type="protein sequence ID" value="KAJ0403679.1"/>
    <property type="molecule type" value="Genomic_DNA"/>
</dbReference>
<evidence type="ECO:0000256" key="1">
    <source>
        <dbReference type="ARBA" id="ARBA00022786"/>
    </source>
</evidence>
<feature type="compositionally biased region" description="Polar residues" evidence="3">
    <location>
        <begin position="341"/>
        <end position="353"/>
    </location>
</feature>
<evidence type="ECO:0000256" key="2">
    <source>
        <dbReference type="PROSITE-ProRule" id="PRU00104"/>
    </source>
</evidence>